<dbReference type="Pfam" id="PF21716">
    <property type="entry name" value="dnstrm_HI1420"/>
    <property type="match status" value="1"/>
</dbReference>
<reference evidence="2" key="1">
    <citation type="submission" date="2023-07" db="EMBL/GenBank/DDBJ databases">
        <title>Bifidobacterium aquikefiriaerophilum sp. nov. and Bifidobacterium eccum sp. nov., isolated from water kefir.</title>
        <authorList>
            <person name="Breselge S."/>
            <person name="Bellassi P."/>
            <person name="Barcenilla C."/>
            <person name="Alvarez-Ordonez A."/>
            <person name="Morelli L."/>
            <person name="Cotter P.D."/>
        </authorList>
    </citation>
    <scope>NUCLEOTIDE SEQUENCE</scope>
    <source>
        <strain evidence="2">WK041_4_12</strain>
    </source>
</reference>
<dbReference type="KEGG" id="baqk:QN215_04610"/>
<dbReference type="RefSeq" id="WP_369344924.1">
    <property type="nucleotide sequence ID" value="NZ_CP129674.1"/>
</dbReference>
<name>A0AB39U9A2_9BIFI</name>
<evidence type="ECO:0000313" key="2">
    <source>
        <dbReference type="EMBL" id="XDS45388.1"/>
    </source>
</evidence>
<protein>
    <recommendedName>
        <fullName evidence="3">Addiction module antidote protein</fullName>
    </recommendedName>
</protein>
<evidence type="ECO:0008006" key="3">
    <source>
        <dbReference type="Google" id="ProtNLM"/>
    </source>
</evidence>
<dbReference type="InterPro" id="IPR014057">
    <property type="entry name" value="HI1420"/>
</dbReference>
<dbReference type="EMBL" id="CP129674">
    <property type="protein sequence ID" value="XDS45388.1"/>
    <property type="molecule type" value="Genomic_DNA"/>
</dbReference>
<proteinExistence type="predicted"/>
<dbReference type="AlphaFoldDB" id="A0AB39U9A2"/>
<feature type="region of interest" description="Disordered" evidence="1">
    <location>
        <begin position="44"/>
        <end position="65"/>
    </location>
</feature>
<gene>
    <name evidence="2" type="ORF">QN215_04610</name>
</gene>
<evidence type="ECO:0000256" key="1">
    <source>
        <dbReference type="SAM" id="MobiDB-lite"/>
    </source>
</evidence>
<organism evidence="2">
    <name type="scientific">Bifidobacterium aquikefiricola</name>
    <dbReference type="NCBI Taxonomy" id="3059038"/>
    <lineage>
        <taxon>Bacteria</taxon>
        <taxon>Bacillati</taxon>
        <taxon>Actinomycetota</taxon>
        <taxon>Actinomycetes</taxon>
        <taxon>Bifidobacteriales</taxon>
        <taxon>Bifidobacteriaceae</taxon>
        <taxon>Bifidobacterium</taxon>
    </lineage>
</organism>
<accession>A0AB39U9A2</accession>
<sequence length="65" mass="7230">MDTHRFDISEHLHSEKDIADYLNAATDEGGTRLVQAALGNVTKARRRISQTSNDTGTAEADYTRH</sequence>